<dbReference type="Pfam" id="PF18117">
    <property type="entry name" value="EDS1_EP"/>
    <property type="match status" value="2"/>
</dbReference>
<evidence type="ECO:0000313" key="9">
    <source>
        <dbReference type="EMBL" id="KAG7564859.1"/>
    </source>
</evidence>
<dbReference type="GO" id="GO:0016787">
    <property type="term" value="F:hydrolase activity"/>
    <property type="evidence" value="ECO:0007669"/>
    <property type="project" value="UniProtKB-KW"/>
</dbReference>
<dbReference type="InterPro" id="IPR044214">
    <property type="entry name" value="EDS1-like"/>
</dbReference>
<keyword evidence="5" id="KW-0611">Plant defense</keyword>
<dbReference type="GO" id="GO:0006629">
    <property type="term" value="P:lipid metabolic process"/>
    <property type="evidence" value="ECO:0007669"/>
    <property type="project" value="InterPro"/>
</dbReference>
<evidence type="ECO:0000256" key="5">
    <source>
        <dbReference type="ARBA" id="ARBA00022821"/>
    </source>
</evidence>
<reference evidence="9 10" key="1">
    <citation type="submission" date="2020-12" db="EMBL/GenBank/DDBJ databases">
        <title>Concerted genomic and epigenomic changes stabilize Arabidopsis allopolyploids.</title>
        <authorList>
            <person name="Chen Z."/>
        </authorList>
    </citation>
    <scope>NUCLEOTIDE SEQUENCE [LARGE SCALE GENOMIC DNA]</scope>
    <source>
        <strain evidence="9">As9502</strain>
        <tissue evidence="9">Leaf</tissue>
    </source>
</reference>
<keyword evidence="3" id="KW-0963">Cytoplasm</keyword>
<evidence type="ECO:0000259" key="8">
    <source>
        <dbReference type="Pfam" id="PF18117"/>
    </source>
</evidence>
<evidence type="ECO:0000256" key="1">
    <source>
        <dbReference type="ARBA" id="ARBA00004123"/>
    </source>
</evidence>
<dbReference type="GO" id="GO:0005634">
    <property type="term" value="C:nucleus"/>
    <property type="evidence" value="ECO:0007669"/>
    <property type="project" value="UniProtKB-SubCell"/>
</dbReference>
<dbReference type="InterPro" id="IPR002921">
    <property type="entry name" value="Fungal_lipase-type"/>
</dbReference>
<keyword evidence="10" id="KW-1185">Reference proteome</keyword>
<dbReference type="Proteomes" id="UP000694251">
    <property type="component" value="Chromosome 10"/>
</dbReference>
<evidence type="ECO:0000256" key="6">
    <source>
        <dbReference type="ARBA" id="ARBA00023242"/>
    </source>
</evidence>
<evidence type="ECO:0000256" key="3">
    <source>
        <dbReference type="ARBA" id="ARBA00022490"/>
    </source>
</evidence>
<feature type="domain" description="EDS1 EP" evidence="8">
    <location>
        <begin position="648"/>
        <end position="716"/>
    </location>
</feature>
<dbReference type="GO" id="GO:0006952">
    <property type="term" value="P:defense response"/>
    <property type="evidence" value="ECO:0007669"/>
    <property type="project" value="UniProtKB-KW"/>
</dbReference>
<dbReference type="EMBL" id="JAEFBJ010000010">
    <property type="protein sequence ID" value="KAG7564859.1"/>
    <property type="molecule type" value="Genomic_DNA"/>
</dbReference>
<evidence type="ECO:0000259" key="7">
    <source>
        <dbReference type="Pfam" id="PF01764"/>
    </source>
</evidence>
<sequence length="740" mass="83527">MAFEALTGVNGDLITISWMASKGANQTEHYLKEEVGGIVFFAFPPSFSAEDLFATANTSPFGEIKMKRNQFPCMRSIGNNVNATVNEAFLKNLEVIIGPRTSFYASVQSAVEREQQIVFTGHSLGGATAILATVWYLETYFIRNPNVPEPRCVTFGAPLVGDYIFKHALGRENWSRFFVNFVTRFDIVPRIMLARKASIEKILPHVLGQLDPRRASIQESDQIITEFYTTVMRDTYTVASKAVCQLIGNGEAFLETLSSFLELSPYRPVGTFVFSTQKRLVVVNNSDAILQMLLYTCQSNDEQELSLIPFLSIRDHHGYEELVQSIGIKLLNHLDLHNPPLDGENSIGSALNDLGMSTRGRQCIHAALEAEKQRVENQKNIETKRDKIVERLTWIVEKYKPKCQTHKNGYYDCFKDSKEDNDFKANVTRVELAGIFDEVLGLVKKGQLPDGFEGSGGWINLATQYRRLIEPLDISNYYRHLKNEDTGPYMLHGRPSRYIYAQRGYDSARAHLARPAVGFYFFGPPRAGPFRPAGKIHMSKPAPQSPAGFKRVGFSFAGNPQTRKPATGLPAYIRDPQWACPLGPLIYGQKIQCPSPPRHGPLGQSPRAIGPLDTSRYEHRILKPKGMIAEDVFWNKVNDLNLGLQQEIQENLKISGSKCGSCFWAEVEELKGKPYEEVEVRVKTLQGMLERWIGDGEVDDKEIFLEGSTFRKWWNTLPDNHILHSPLYLRGRLMDETRAT</sequence>
<name>A0A8T1ZZB8_ARASU</name>
<feature type="domain" description="EDS1 EP" evidence="8">
    <location>
        <begin position="396"/>
        <end position="506"/>
    </location>
</feature>
<proteinExistence type="predicted"/>
<dbReference type="PANTHER" id="PTHR47090">
    <property type="entry name" value="PROTEIN EDS1-RELATED"/>
    <property type="match status" value="1"/>
</dbReference>
<evidence type="ECO:0000256" key="2">
    <source>
        <dbReference type="ARBA" id="ARBA00004496"/>
    </source>
</evidence>
<feature type="domain" description="Fungal lipase-type" evidence="7">
    <location>
        <begin position="74"/>
        <end position="194"/>
    </location>
</feature>
<dbReference type="AlphaFoldDB" id="A0A8T1ZZB8"/>
<gene>
    <name evidence="9" type="ORF">ISN44_As10g016040</name>
</gene>
<comment type="subcellular location">
    <subcellularLocation>
        <location evidence="2">Cytoplasm</location>
    </subcellularLocation>
    <subcellularLocation>
        <location evidence="1">Nucleus</location>
    </subcellularLocation>
</comment>
<keyword evidence="6" id="KW-0539">Nucleus</keyword>
<dbReference type="PANTHER" id="PTHR47090:SF2">
    <property type="entry name" value="PROTEIN EDS1-RELATED"/>
    <property type="match status" value="1"/>
</dbReference>
<accession>A0A8T1ZZB8</accession>
<dbReference type="GO" id="GO:0005737">
    <property type="term" value="C:cytoplasm"/>
    <property type="evidence" value="ECO:0007669"/>
    <property type="project" value="UniProtKB-SubCell"/>
</dbReference>
<protein>
    <submittedName>
        <fullName evidence="9">Alpha/Beta hydrolase fold</fullName>
    </submittedName>
</protein>
<evidence type="ECO:0000256" key="4">
    <source>
        <dbReference type="ARBA" id="ARBA00022801"/>
    </source>
</evidence>
<organism evidence="9 10">
    <name type="scientific">Arabidopsis suecica</name>
    <name type="common">Swedish thale-cress</name>
    <name type="synonym">Cardaminopsis suecica</name>
    <dbReference type="NCBI Taxonomy" id="45249"/>
    <lineage>
        <taxon>Eukaryota</taxon>
        <taxon>Viridiplantae</taxon>
        <taxon>Streptophyta</taxon>
        <taxon>Embryophyta</taxon>
        <taxon>Tracheophyta</taxon>
        <taxon>Spermatophyta</taxon>
        <taxon>Magnoliopsida</taxon>
        <taxon>eudicotyledons</taxon>
        <taxon>Gunneridae</taxon>
        <taxon>Pentapetalae</taxon>
        <taxon>rosids</taxon>
        <taxon>malvids</taxon>
        <taxon>Brassicales</taxon>
        <taxon>Brassicaceae</taxon>
        <taxon>Camelineae</taxon>
        <taxon>Arabidopsis</taxon>
    </lineage>
</organism>
<evidence type="ECO:0000313" key="10">
    <source>
        <dbReference type="Proteomes" id="UP000694251"/>
    </source>
</evidence>
<dbReference type="InterPro" id="IPR041266">
    <property type="entry name" value="EDS1_EP"/>
</dbReference>
<keyword evidence="4 9" id="KW-0378">Hydrolase</keyword>
<comment type="caution">
    <text evidence="9">The sequence shown here is derived from an EMBL/GenBank/DDBJ whole genome shotgun (WGS) entry which is preliminary data.</text>
</comment>
<dbReference type="CDD" id="cd00741">
    <property type="entry name" value="Lipase"/>
    <property type="match status" value="1"/>
</dbReference>
<dbReference type="OrthoDB" id="426718at2759"/>
<dbReference type="Pfam" id="PF01764">
    <property type="entry name" value="Lipase_3"/>
    <property type="match status" value="1"/>
</dbReference>